<dbReference type="EC" id="2.3.3.13" evidence="5"/>
<keyword evidence="7" id="KW-0028">Amino-acid biosynthesis</keyword>
<comment type="pathway">
    <text evidence="2">Amino-acid biosynthesis; L-leucine biosynthesis; L-leucine from 3-methyl-2-oxobutanoate: step 1/4.</text>
</comment>
<comment type="cofactor">
    <cofactor evidence="1">
        <name>a divalent metal cation</name>
        <dbReference type="ChEBI" id="CHEBI:60240"/>
    </cofactor>
</comment>
<evidence type="ECO:0000313" key="13">
    <source>
        <dbReference type="EMBL" id="HGM07126.1"/>
    </source>
</evidence>
<evidence type="ECO:0000256" key="10">
    <source>
        <dbReference type="ARBA" id="ARBA00030312"/>
    </source>
</evidence>
<evidence type="ECO:0000256" key="2">
    <source>
        <dbReference type="ARBA" id="ARBA00004689"/>
    </source>
</evidence>
<dbReference type="PROSITE" id="PS00815">
    <property type="entry name" value="AIPM_HOMOCIT_SYNTH_1"/>
    <property type="match status" value="1"/>
</dbReference>
<dbReference type="InterPro" id="IPR011830">
    <property type="entry name" value="LEU1_arch"/>
</dbReference>
<dbReference type="CDD" id="cd07940">
    <property type="entry name" value="DRE_TIM_IPMS"/>
    <property type="match status" value="1"/>
</dbReference>
<feature type="domain" description="Pyruvate carboxyltransferase" evidence="12">
    <location>
        <begin position="18"/>
        <end position="271"/>
    </location>
</feature>
<dbReference type="InterPro" id="IPR050073">
    <property type="entry name" value="2-IPM_HCS-like"/>
</dbReference>
<evidence type="ECO:0000256" key="7">
    <source>
        <dbReference type="ARBA" id="ARBA00022605"/>
    </source>
</evidence>
<dbReference type="GO" id="GO:0009098">
    <property type="term" value="P:L-leucine biosynthetic process"/>
    <property type="evidence" value="ECO:0007669"/>
    <property type="project" value="UniProtKB-KW"/>
</dbReference>
<evidence type="ECO:0000256" key="5">
    <source>
        <dbReference type="ARBA" id="ARBA00012973"/>
    </source>
</evidence>
<dbReference type="Gene3D" id="1.10.238.260">
    <property type="match status" value="1"/>
</dbReference>
<dbReference type="InterPro" id="IPR002034">
    <property type="entry name" value="AIPM/Hcit_synth_CS"/>
</dbReference>
<gene>
    <name evidence="13" type="ORF">ENU31_01765</name>
</gene>
<evidence type="ECO:0000256" key="8">
    <source>
        <dbReference type="ARBA" id="ARBA00022679"/>
    </source>
</evidence>
<evidence type="ECO:0000256" key="9">
    <source>
        <dbReference type="ARBA" id="ARBA00023304"/>
    </source>
</evidence>
<reference evidence="13" key="1">
    <citation type="journal article" date="2020" name="mSystems">
        <title>Genome- and Community-Level Interaction Insights into Carbon Utilization and Element Cycling Functions of Hydrothermarchaeota in Hydrothermal Sediment.</title>
        <authorList>
            <person name="Zhou Z."/>
            <person name="Liu Y."/>
            <person name="Xu W."/>
            <person name="Pan J."/>
            <person name="Luo Z.H."/>
            <person name="Li M."/>
        </authorList>
    </citation>
    <scope>NUCLEOTIDE SEQUENCE [LARGE SCALE GENOMIC DNA]</scope>
    <source>
        <strain evidence="13">SpSt-658</strain>
    </source>
</reference>
<protein>
    <recommendedName>
        <fullName evidence="5">2-isopropylmalate synthase</fullName>
        <ecNumber evidence="5">2.3.3.13</ecNumber>
    </recommendedName>
    <alternativeName>
        <fullName evidence="10">Alpha-isopropylmalate synthase</fullName>
    </alternativeName>
</protein>
<name>A0A7C4D0B8_9CREN</name>
<dbReference type="InterPro" id="IPR013785">
    <property type="entry name" value="Aldolase_TIM"/>
</dbReference>
<evidence type="ECO:0000256" key="11">
    <source>
        <dbReference type="RuleBase" id="RU003523"/>
    </source>
</evidence>
<comment type="caution">
    <text evidence="13">The sequence shown here is derived from an EMBL/GenBank/DDBJ whole genome shotgun (WGS) entry which is preliminary data.</text>
</comment>
<proteinExistence type="inferred from homology"/>
<dbReference type="AlphaFoldDB" id="A0A7C4D0B8"/>
<dbReference type="Pfam" id="PF22617">
    <property type="entry name" value="HCS_D2"/>
    <property type="match status" value="1"/>
</dbReference>
<evidence type="ECO:0000256" key="1">
    <source>
        <dbReference type="ARBA" id="ARBA00001968"/>
    </source>
</evidence>
<sequence length="389" mass="42391">MSIAYPLEIGRKNLDKYVRLLDTTLRDGEQMPGVDLSAEQKLEIALLLDELGVDSIEAGFPITSQGEFEAVKLIAKNVNRAEVVALARAVKADIDRALDADVDAIHTFIATSDLHMKYKLKMTREQVLEKAVQAVEYAKAHGVVIEFSAEDATRSEPRFLVEVFQAVVNAGASRIDIADTVGVAYPSYISSLVSYVKSNVRGNYIVSVHCHNDFGMAVANSISAIEAGAEQVHVTIVGVGERAGNAALEEVASASKFLLGCRVGINFEKIRKVVDTVVKYFGISIPPNKAIVGRNAFAHESGIHVHGVLSHPLTYEPIDPAIVGAERLIVIGKHSGRHAVEYVLKQMGIEPREEVVMEVLKMVKELGDKGIKIDKYVLDDVIRKVVGRI</sequence>
<accession>A0A7C4D0B8</accession>
<evidence type="ECO:0000256" key="3">
    <source>
        <dbReference type="ARBA" id="ARBA00006154"/>
    </source>
</evidence>
<dbReference type="EMBL" id="DTCA01000058">
    <property type="protein sequence ID" value="HGM07126.1"/>
    <property type="molecule type" value="Genomic_DNA"/>
</dbReference>
<comment type="subunit">
    <text evidence="4">Homodimer.</text>
</comment>
<keyword evidence="6" id="KW-0432">Leucine biosynthesis</keyword>
<dbReference type="PANTHER" id="PTHR10277:SF9">
    <property type="entry name" value="2-ISOPROPYLMALATE SYNTHASE 1, CHLOROPLASTIC-RELATED"/>
    <property type="match status" value="1"/>
</dbReference>
<dbReference type="Pfam" id="PF00682">
    <property type="entry name" value="HMGL-like"/>
    <property type="match status" value="1"/>
</dbReference>
<dbReference type="Gene3D" id="3.20.20.70">
    <property type="entry name" value="Aldolase class I"/>
    <property type="match status" value="1"/>
</dbReference>
<keyword evidence="8 11" id="KW-0808">Transferase</keyword>
<organism evidence="13">
    <name type="scientific">Ignisphaera aggregans</name>
    <dbReference type="NCBI Taxonomy" id="334771"/>
    <lineage>
        <taxon>Archaea</taxon>
        <taxon>Thermoproteota</taxon>
        <taxon>Thermoprotei</taxon>
        <taxon>Desulfurococcales</taxon>
        <taxon>Desulfurococcaceae</taxon>
        <taxon>Ignisphaera</taxon>
    </lineage>
</organism>
<dbReference type="SUPFAM" id="SSF51569">
    <property type="entry name" value="Aldolase"/>
    <property type="match status" value="1"/>
</dbReference>
<dbReference type="PANTHER" id="PTHR10277">
    <property type="entry name" value="HOMOCITRATE SYNTHASE-RELATED"/>
    <property type="match status" value="1"/>
</dbReference>
<dbReference type="InterPro" id="IPR054691">
    <property type="entry name" value="LeuA/HCS_post-cat"/>
</dbReference>
<evidence type="ECO:0000256" key="4">
    <source>
        <dbReference type="ARBA" id="ARBA00011738"/>
    </source>
</evidence>
<dbReference type="PROSITE" id="PS00816">
    <property type="entry name" value="AIPM_HOMOCIT_SYNTH_2"/>
    <property type="match status" value="1"/>
</dbReference>
<dbReference type="NCBIfam" id="TIGR02090">
    <property type="entry name" value="LEU1_arch"/>
    <property type="match status" value="1"/>
</dbReference>
<dbReference type="InterPro" id="IPR000891">
    <property type="entry name" value="PYR_CT"/>
</dbReference>
<evidence type="ECO:0000259" key="12">
    <source>
        <dbReference type="PROSITE" id="PS50991"/>
    </source>
</evidence>
<dbReference type="FunFam" id="3.20.20.70:FF:000010">
    <property type="entry name" value="2-isopropylmalate synthase"/>
    <property type="match status" value="1"/>
</dbReference>
<dbReference type="GO" id="GO:0003852">
    <property type="term" value="F:2-isopropylmalate synthase activity"/>
    <property type="evidence" value="ECO:0007669"/>
    <property type="project" value="UniProtKB-EC"/>
</dbReference>
<comment type="similarity">
    <text evidence="3 11">Belongs to the alpha-IPM synthase/homocitrate synthase family.</text>
</comment>
<dbReference type="FunFam" id="1.10.238.260:FF:000001">
    <property type="entry name" value="2-isopropylmalate synthase"/>
    <property type="match status" value="1"/>
</dbReference>
<evidence type="ECO:0000256" key="6">
    <source>
        <dbReference type="ARBA" id="ARBA00022430"/>
    </source>
</evidence>
<dbReference type="PROSITE" id="PS50991">
    <property type="entry name" value="PYR_CT"/>
    <property type="match status" value="1"/>
</dbReference>
<keyword evidence="9" id="KW-0100">Branched-chain amino acid biosynthesis</keyword>